<dbReference type="InterPro" id="IPR050228">
    <property type="entry name" value="Carboxylesterase_BioH"/>
</dbReference>
<protein>
    <submittedName>
        <fullName evidence="2">Alpha/beta hydrolase</fullName>
    </submittedName>
</protein>
<evidence type="ECO:0000313" key="3">
    <source>
        <dbReference type="Proteomes" id="UP001356095"/>
    </source>
</evidence>
<dbReference type="PANTHER" id="PTHR43194">
    <property type="entry name" value="HYDROLASE ALPHA/BETA FOLD FAMILY"/>
    <property type="match status" value="1"/>
</dbReference>
<keyword evidence="3" id="KW-1185">Reference proteome</keyword>
<dbReference type="PRINTS" id="PR00111">
    <property type="entry name" value="ABHYDROLASE"/>
</dbReference>
<comment type="caution">
    <text evidence="2">The sequence shown here is derived from an EMBL/GenBank/DDBJ whole genome shotgun (WGS) entry which is preliminary data.</text>
</comment>
<accession>A0ABU7KDC1</accession>
<dbReference type="PANTHER" id="PTHR43194:SF2">
    <property type="entry name" value="PEROXISOMAL MEMBRANE PROTEIN LPX1"/>
    <property type="match status" value="1"/>
</dbReference>
<proteinExistence type="predicted"/>
<reference evidence="2 3" key="1">
    <citation type="submission" date="2023-08" db="EMBL/GenBank/DDBJ databases">
        <authorList>
            <person name="Girao M."/>
            <person name="Carvalho M.F."/>
        </authorList>
    </citation>
    <scope>NUCLEOTIDE SEQUENCE [LARGE SCALE GENOMIC DNA]</scope>
    <source>
        <strain evidence="2 3">CT-R113</strain>
    </source>
</reference>
<dbReference type="EMBL" id="JAUZMY010000027">
    <property type="protein sequence ID" value="MEE2040230.1"/>
    <property type="molecule type" value="Genomic_DNA"/>
</dbReference>
<dbReference type="InterPro" id="IPR000073">
    <property type="entry name" value="AB_hydrolase_1"/>
</dbReference>
<evidence type="ECO:0000313" key="2">
    <source>
        <dbReference type="EMBL" id="MEE2040230.1"/>
    </source>
</evidence>
<keyword evidence="2" id="KW-0378">Hydrolase</keyword>
<dbReference type="SUPFAM" id="SSF53474">
    <property type="entry name" value="alpha/beta-Hydrolases"/>
    <property type="match status" value="1"/>
</dbReference>
<dbReference type="Pfam" id="PF00561">
    <property type="entry name" value="Abhydrolase_1"/>
    <property type="match status" value="1"/>
</dbReference>
<dbReference type="Proteomes" id="UP001356095">
    <property type="component" value="Unassembled WGS sequence"/>
</dbReference>
<dbReference type="InterPro" id="IPR000639">
    <property type="entry name" value="Epox_hydrolase-like"/>
</dbReference>
<feature type="domain" description="AB hydrolase-1" evidence="1">
    <location>
        <begin position="24"/>
        <end position="253"/>
    </location>
</feature>
<sequence>MAAITGDDGVRIGYTEHGSPEGRPVVLLAGFKAPATSWLYQVPALVDAGHRVVAVDLPGHGAAGPLPSGTTMEQRGRDLHTLVEHLDLTGAVLVGGSMGGNTIWSYTSRYGTGRLGAAVVVDQTPKMLNTADWRHGFYGYGEHNADTYFAEGVPGTGHGTPLLRRGVRLARLLRAMRGTDRSLSGAELELLQDHAARDWRDTVARLDVPVLFVAGAESELWPAGHAAAAAALAPQGASAVVRSAGHGVNMERPPAFNGGLLRFLSRVRGR</sequence>
<dbReference type="InterPro" id="IPR029058">
    <property type="entry name" value="AB_hydrolase_fold"/>
</dbReference>
<gene>
    <name evidence="2" type="ORF">Q8791_23725</name>
</gene>
<name>A0ABU7KDC1_9ACTN</name>
<dbReference type="PRINTS" id="PR00412">
    <property type="entry name" value="EPOXHYDRLASE"/>
</dbReference>
<dbReference type="Gene3D" id="3.40.50.1820">
    <property type="entry name" value="alpha/beta hydrolase"/>
    <property type="match status" value="1"/>
</dbReference>
<organism evidence="2 3">
    <name type="scientific">Nocardiopsis codii</name>
    <dbReference type="NCBI Taxonomy" id="3065942"/>
    <lineage>
        <taxon>Bacteria</taxon>
        <taxon>Bacillati</taxon>
        <taxon>Actinomycetota</taxon>
        <taxon>Actinomycetes</taxon>
        <taxon>Streptosporangiales</taxon>
        <taxon>Nocardiopsidaceae</taxon>
        <taxon>Nocardiopsis</taxon>
    </lineage>
</organism>
<evidence type="ECO:0000259" key="1">
    <source>
        <dbReference type="Pfam" id="PF00561"/>
    </source>
</evidence>
<dbReference type="RefSeq" id="WP_330094000.1">
    <property type="nucleotide sequence ID" value="NZ_JAUZMY010000027.1"/>
</dbReference>
<dbReference type="GO" id="GO:0016787">
    <property type="term" value="F:hydrolase activity"/>
    <property type="evidence" value="ECO:0007669"/>
    <property type="project" value="UniProtKB-KW"/>
</dbReference>